<feature type="domain" description="HicB-like antitoxin of toxin-antitoxin system" evidence="1">
    <location>
        <begin position="78"/>
        <end position="112"/>
    </location>
</feature>
<protein>
    <recommendedName>
        <fullName evidence="1">HicB-like antitoxin of toxin-antitoxin system domain-containing protein</fullName>
    </recommendedName>
</protein>
<dbReference type="SUPFAM" id="SSF143100">
    <property type="entry name" value="TTHA1013/TTHA0281-like"/>
    <property type="match status" value="1"/>
</dbReference>
<reference evidence="2" key="1">
    <citation type="submission" date="2020-01" db="EMBL/GenBank/DDBJ databases">
        <authorList>
            <person name="Meier V. D."/>
            <person name="Meier V D."/>
        </authorList>
    </citation>
    <scope>NUCLEOTIDE SEQUENCE</scope>
    <source>
        <strain evidence="2">HLG_WM_MAG_02</strain>
    </source>
</reference>
<evidence type="ECO:0000259" key="1">
    <source>
        <dbReference type="Pfam" id="PF15919"/>
    </source>
</evidence>
<dbReference type="InterPro" id="IPR031807">
    <property type="entry name" value="HicB-like"/>
</dbReference>
<name>A0A6S6S6H5_9BACT</name>
<gene>
    <name evidence="2" type="ORF">HELGO_WM29121</name>
</gene>
<dbReference type="Gene3D" id="3.30.160.250">
    <property type="match status" value="1"/>
</dbReference>
<sequence length="119" mass="13412">MMKNRAYYLNLEYGIATRNLTEKEGGGILAYYTDLPFIAGDGESMEEAINDAKSAFACYLDVALEEGEIIKEPSHLMKTKRINITIPLYALEQIDNYTKSHNINRSTFLVESALKRVGI</sequence>
<accession>A0A6S6S6H5</accession>
<dbReference type="Pfam" id="PF15919">
    <property type="entry name" value="HicB_lk_antitox"/>
    <property type="match status" value="1"/>
</dbReference>
<proteinExistence type="predicted"/>
<evidence type="ECO:0000313" key="2">
    <source>
        <dbReference type="EMBL" id="CAA6803333.1"/>
    </source>
</evidence>
<organism evidence="2">
    <name type="scientific">uncultured Sulfurovum sp</name>
    <dbReference type="NCBI Taxonomy" id="269237"/>
    <lineage>
        <taxon>Bacteria</taxon>
        <taxon>Pseudomonadati</taxon>
        <taxon>Campylobacterota</taxon>
        <taxon>Epsilonproteobacteria</taxon>
        <taxon>Campylobacterales</taxon>
        <taxon>Sulfurovaceae</taxon>
        <taxon>Sulfurovum</taxon>
        <taxon>environmental samples</taxon>
    </lineage>
</organism>
<dbReference type="AlphaFoldDB" id="A0A6S6S6H5"/>
<dbReference type="InterPro" id="IPR035069">
    <property type="entry name" value="TTHA1013/TTHA0281-like"/>
</dbReference>
<dbReference type="EMBL" id="CACVAZ010000011">
    <property type="protein sequence ID" value="CAA6803333.1"/>
    <property type="molecule type" value="Genomic_DNA"/>
</dbReference>